<evidence type="ECO:0000256" key="8">
    <source>
        <dbReference type="ARBA" id="ARBA00022833"/>
    </source>
</evidence>
<sequence length="385" mass="41927">MKPRVLAIFERLLAFETVSSESNLALIEYVRELLLSKGIESLIVKDESGKKANLFASTGPSELPGVLLSGHTDVVPAAGQAWTVPAFQATVRDGRVYGRGSCDMKGFIALAIDAMLDAADHSLNRPLQLALSHDEEIGCVGVRRLLDVLHLAPVRPFLCVIGEPTNMQFVLGHKGKGSYRTYCRGLEAHSSLAPRSVNAIHVACDFIAALRQSQQQLQEQGAQDADYDVPYSTVHVGQIVGGKALNIVPNLCTLDFEVRNLPDDDLDLFLEQLRERAEVIVREAKKLSSVADIEIETLNVYPGLDTHPSVEAVRFLKNFATPDTGTTKVSFGTEGGLFKQRLDVPVVVCGPGSIEQAHKPDEFIEISQMEAGERFLEGLLGSLKI</sequence>
<evidence type="ECO:0000256" key="5">
    <source>
        <dbReference type="ARBA" id="ARBA00022605"/>
    </source>
</evidence>
<comment type="caution">
    <text evidence="11">The sequence shown here is derived from an EMBL/GenBank/DDBJ whole genome shotgun (WGS) entry which is preliminary data.</text>
</comment>
<keyword evidence="7" id="KW-0378">Hydrolase</keyword>
<dbReference type="InterPro" id="IPR011650">
    <property type="entry name" value="Peptidase_M20_dimer"/>
</dbReference>
<evidence type="ECO:0000313" key="12">
    <source>
        <dbReference type="Proteomes" id="UP000183915"/>
    </source>
</evidence>
<evidence type="ECO:0000256" key="6">
    <source>
        <dbReference type="ARBA" id="ARBA00022723"/>
    </source>
</evidence>
<keyword evidence="3" id="KW-0963">Cytoplasm</keyword>
<accession>A0ABY0ZIS4</accession>
<dbReference type="SUPFAM" id="SSF55031">
    <property type="entry name" value="Bacterial exopeptidase dimerisation domain"/>
    <property type="match status" value="1"/>
</dbReference>
<dbReference type="CDD" id="cd03894">
    <property type="entry name" value="M20_ArgE"/>
    <property type="match status" value="1"/>
</dbReference>
<evidence type="ECO:0000256" key="3">
    <source>
        <dbReference type="ARBA" id="ARBA00022490"/>
    </source>
</evidence>
<evidence type="ECO:0000313" key="11">
    <source>
        <dbReference type="EMBL" id="SEE77154.1"/>
    </source>
</evidence>
<evidence type="ECO:0000256" key="9">
    <source>
        <dbReference type="ARBA" id="ARBA00023285"/>
    </source>
</evidence>
<dbReference type="PROSITE" id="PS00759">
    <property type="entry name" value="ARGE_DAPE_CPG2_2"/>
    <property type="match status" value="1"/>
</dbReference>
<dbReference type="Gene3D" id="3.30.70.360">
    <property type="match status" value="1"/>
</dbReference>
<comment type="cofactor">
    <cofactor evidence="1">
        <name>Zn(2+)</name>
        <dbReference type="ChEBI" id="CHEBI:29105"/>
    </cofactor>
</comment>
<keyword evidence="12" id="KW-1185">Reference proteome</keyword>
<keyword evidence="5" id="KW-0028">Amino-acid biosynthesis</keyword>
<keyword evidence="8" id="KW-0862">Zinc</keyword>
<evidence type="ECO:0000259" key="10">
    <source>
        <dbReference type="Pfam" id="PF07687"/>
    </source>
</evidence>
<feature type="domain" description="Peptidase M20 dimerisation" evidence="10">
    <location>
        <begin position="172"/>
        <end position="279"/>
    </location>
</feature>
<dbReference type="EMBL" id="FNTT01000002">
    <property type="protein sequence ID" value="SEE77154.1"/>
    <property type="molecule type" value="Genomic_DNA"/>
</dbReference>
<dbReference type="InterPro" id="IPR010169">
    <property type="entry name" value="AcOrn-deacetyl"/>
</dbReference>
<dbReference type="SUPFAM" id="SSF53187">
    <property type="entry name" value="Zn-dependent exopeptidases"/>
    <property type="match status" value="1"/>
</dbReference>
<keyword evidence="4" id="KW-0055">Arginine biosynthesis</keyword>
<dbReference type="NCBIfam" id="TIGR01892">
    <property type="entry name" value="AcOrn-deacetyl"/>
    <property type="match status" value="1"/>
</dbReference>
<evidence type="ECO:0000256" key="1">
    <source>
        <dbReference type="ARBA" id="ARBA00001947"/>
    </source>
</evidence>
<dbReference type="Pfam" id="PF07687">
    <property type="entry name" value="M20_dimer"/>
    <property type="match status" value="1"/>
</dbReference>
<reference evidence="11 12" key="1">
    <citation type="submission" date="2016-10" db="EMBL/GenBank/DDBJ databases">
        <authorList>
            <person name="Varghese N."/>
            <person name="Submissions S."/>
        </authorList>
    </citation>
    <scope>NUCLEOTIDE SEQUENCE [LARGE SCALE GENOMIC DNA]</scope>
    <source>
        <strain evidence="11 12">BS3780</strain>
    </source>
</reference>
<dbReference type="PROSITE" id="PS00758">
    <property type="entry name" value="ARGE_DAPE_CPG2_1"/>
    <property type="match status" value="1"/>
</dbReference>
<organism evidence="11 12">
    <name type="scientific">Pseudomonas kilonensis</name>
    <dbReference type="NCBI Taxonomy" id="132476"/>
    <lineage>
        <taxon>Bacteria</taxon>
        <taxon>Pseudomonadati</taxon>
        <taxon>Pseudomonadota</taxon>
        <taxon>Gammaproteobacteria</taxon>
        <taxon>Pseudomonadales</taxon>
        <taxon>Pseudomonadaceae</taxon>
        <taxon>Pseudomonas</taxon>
    </lineage>
</organism>
<comment type="similarity">
    <text evidence="2">Belongs to the peptidase M20A family. ArgE subfamily.</text>
</comment>
<evidence type="ECO:0000256" key="4">
    <source>
        <dbReference type="ARBA" id="ARBA00022571"/>
    </source>
</evidence>
<protein>
    <submittedName>
        <fullName evidence="11">Acetylornithine deacetylase</fullName>
    </submittedName>
</protein>
<dbReference type="Proteomes" id="UP000183915">
    <property type="component" value="Unassembled WGS sequence"/>
</dbReference>
<dbReference type="NCBIfam" id="NF005710">
    <property type="entry name" value="PRK07522.1"/>
    <property type="match status" value="1"/>
</dbReference>
<keyword evidence="6" id="KW-0479">Metal-binding</keyword>
<dbReference type="InterPro" id="IPR036264">
    <property type="entry name" value="Bact_exopeptidase_dim_dom"/>
</dbReference>
<dbReference type="Gene3D" id="3.40.630.10">
    <property type="entry name" value="Zn peptidases"/>
    <property type="match status" value="1"/>
</dbReference>
<dbReference type="PANTHER" id="PTHR43808">
    <property type="entry name" value="ACETYLORNITHINE DEACETYLASE"/>
    <property type="match status" value="1"/>
</dbReference>
<name>A0ABY0ZIS4_9PSED</name>
<proteinExistence type="inferred from homology"/>
<dbReference type="InterPro" id="IPR002933">
    <property type="entry name" value="Peptidase_M20"/>
</dbReference>
<evidence type="ECO:0000256" key="2">
    <source>
        <dbReference type="ARBA" id="ARBA00005691"/>
    </source>
</evidence>
<dbReference type="RefSeq" id="WP_053177701.1">
    <property type="nucleotide sequence ID" value="NZ_FNTT01000002.1"/>
</dbReference>
<dbReference type="Pfam" id="PF01546">
    <property type="entry name" value="Peptidase_M20"/>
    <property type="match status" value="1"/>
</dbReference>
<keyword evidence="9" id="KW-0170">Cobalt</keyword>
<dbReference type="PANTHER" id="PTHR43808:SF31">
    <property type="entry name" value="N-ACETYL-L-CITRULLINE DEACETYLASE"/>
    <property type="match status" value="1"/>
</dbReference>
<evidence type="ECO:0000256" key="7">
    <source>
        <dbReference type="ARBA" id="ARBA00022801"/>
    </source>
</evidence>
<dbReference type="InterPro" id="IPR001261">
    <property type="entry name" value="ArgE/DapE_CS"/>
</dbReference>
<gene>
    <name evidence="11" type="ORF">SAMN04490188_5641</name>
</gene>
<dbReference type="InterPro" id="IPR050072">
    <property type="entry name" value="Peptidase_M20A"/>
</dbReference>